<proteinExistence type="predicted"/>
<sequence>MVVAQFRKLGGGFGHNAALTRALVKAGALAPKLLEQAVARRVEPNVRHLGASMAATCRAALWYGIAANACRKGASWHGALQVMEDMEAAYLPRDLVTMNTSLRAMVGAAKWRQALMLLKQMVNSTKVDVVSFTEGIAACGAVARWQQAMSLLLLADEQMVAHDSHSYNSAIAACDGASCWTIALLLADDMRRRQIQQNLVSMNSSISAASNAAAWPVVAALFEKLPHMLLRPDDITYGSVINAFQKAARWQMALHFMALWQGRGLFFLTLGTLFRQVSTYQFPSKVGHAKRYEDRCAHVEDHQAWVRPDLTERGDRSHQNPFEGACDAWQGRDGPGDAYEMNLMTSSRYSYATARSDQLQYR</sequence>
<dbReference type="InterPro" id="IPR011990">
    <property type="entry name" value="TPR-like_helical_dom_sf"/>
</dbReference>
<dbReference type="EMBL" id="LSRX01000212">
    <property type="protein sequence ID" value="OLQ04394.1"/>
    <property type="molecule type" value="Genomic_DNA"/>
</dbReference>
<dbReference type="PANTHER" id="PTHR47447">
    <property type="entry name" value="OS03G0856100 PROTEIN"/>
    <property type="match status" value="1"/>
</dbReference>
<dbReference type="Gene3D" id="1.25.40.10">
    <property type="entry name" value="Tetratricopeptide repeat domain"/>
    <property type="match status" value="2"/>
</dbReference>
<dbReference type="PANTHER" id="PTHR47447:SF17">
    <property type="entry name" value="OS12G0638900 PROTEIN"/>
    <property type="match status" value="1"/>
</dbReference>
<name>A0A1Q9EAC2_SYMMI</name>
<gene>
    <name evidence="2" type="ORF">AK812_SmicGene12535</name>
</gene>
<dbReference type="Proteomes" id="UP000186817">
    <property type="component" value="Unassembled WGS sequence"/>
</dbReference>
<dbReference type="OrthoDB" id="426361at2759"/>
<comment type="caution">
    <text evidence="2">The sequence shown here is derived from an EMBL/GenBank/DDBJ whole genome shotgun (WGS) entry which is preliminary data.</text>
</comment>
<evidence type="ECO:0000313" key="2">
    <source>
        <dbReference type="EMBL" id="OLQ04394.1"/>
    </source>
</evidence>
<keyword evidence="1" id="KW-0677">Repeat</keyword>
<evidence type="ECO:0000313" key="3">
    <source>
        <dbReference type="Proteomes" id="UP000186817"/>
    </source>
</evidence>
<reference evidence="2 3" key="1">
    <citation type="submission" date="2016-02" db="EMBL/GenBank/DDBJ databases">
        <title>Genome analysis of coral dinoflagellate symbionts highlights evolutionary adaptations to a symbiotic lifestyle.</title>
        <authorList>
            <person name="Aranda M."/>
            <person name="Li Y."/>
            <person name="Liew Y.J."/>
            <person name="Baumgarten S."/>
            <person name="Simakov O."/>
            <person name="Wilson M."/>
            <person name="Piel J."/>
            <person name="Ashoor H."/>
            <person name="Bougouffa S."/>
            <person name="Bajic V.B."/>
            <person name="Ryu T."/>
            <person name="Ravasi T."/>
            <person name="Bayer T."/>
            <person name="Micklem G."/>
            <person name="Kim H."/>
            <person name="Bhak J."/>
            <person name="Lajeunesse T.C."/>
            <person name="Voolstra C.R."/>
        </authorList>
    </citation>
    <scope>NUCLEOTIDE SEQUENCE [LARGE SCALE GENOMIC DNA]</scope>
    <source>
        <strain evidence="2 3">CCMP2467</strain>
    </source>
</reference>
<accession>A0A1Q9EAC2</accession>
<organism evidence="2 3">
    <name type="scientific">Symbiodinium microadriaticum</name>
    <name type="common">Dinoflagellate</name>
    <name type="synonym">Zooxanthella microadriatica</name>
    <dbReference type="NCBI Taxonomy" id="2951"/>
    <lineage>
        <taxon>Eukaryota</taxon>
        <taxon>Sar</taxon>
        <taxon>Alveolata</taxon>
        <taxon>Dinophyceae</taxon>
        <taxon>Suessiales</taxon>
        <taxon>Symbiodiniaceae</taxon>
        <taxon>Symbiodinium</taxon>
    </lineage>
</organism>
<dbReference type="AlphaFoldDB" id="A0A1Q9EAC2"/>
<evidence type="ECO:0000256" key="1">
    <source>
        <dbReference type="ARBA" id="ARBA00022737"/>
    </source>
</evidence>
<protein>
    <submittedName>
        <fullName evidence="2">Pentatricopeptide repeat-containing protein</fullName>
    </submittedName>
</protein>
<keyword evidence="3" id="KW-1185">Reference proteome</keyword>